<dbReference type="InterPro" id="IPR036388">
    <property type="entry name" value="WH-like_DNA-bd_sf"/>
</dbReference>
<gene>
    <name evidence="3" type="primary">arlR_1</name>
    <name evidence="3" type="ORF">GALL_339260</name>
</gene>
<dbReference type="CDD" id="cd00383">
    <property type="entry name" value="trans_reg_C"/>
    <property type="match status" value="1"/>
</dbReference>
<dbReference type="GO" id="GO:0006355">
    <property type="term" value="P:regulation of DNA-templated transcription"/>
    <property type="evidence" value="ECO:0007669"/>
    <property type="project" value="InterPro"/>
</dbReference>
<proteinExistence type="predicted"/>
<evidence type="ECO:0000256" key="1">
    <source>
        <dbReference type="ARBA" id="ARBA00023125"/>
    </source>
</evidence>
<dbReference type="AlphaFoldDB" id="A0A1J5QL71"/>
<dbReference type="Pfam" id="PF00486">
    <property type="entry name" value="Trans_reg_C"/>
    <property type="match status" value="1"/>
</dbReference>
<dbReference type="Gene3D" id="1.10.10.10">
    <property type="entry name" value="Winged helix-like DNA-binding domain superfamily/Winged helix DNA-binding domain"/>
    <property type="match status" value="1"/>
</dbReference>
<dbReference type="GO" id="GO:0000160">
    <property type="term" value="P:phosphorelay signal transduction system"/>
    <property type="evidence" value="ECO:0007669"/>
    <property type="project" value="InterPro"/>
</dbReference>
<organism evidence="3">
    <name type="scientific">mine drainage metagenome</name>
    <dbReference type="NCBI Taxonomy" id="410659"/>
    <lineage>
        <taxon>unclassified sequences</taxon>
        <taxon>metagenomes</taxon>
        <taxon>ecological metagenomes</taxon>
    </lineage>
</organism>
<dbReference type="GO" id="GO:0003677">
    <property type="term" value="F:DNA binding"/>
    <property type="evidence" value="ECO:0007669"/>
    <property type="project" value="UniProtKB-KW"/>
</dbReference>
<accession>A0A1J5QL71</accession>
<sequence length="233" mass="25305">MNGPVKHSVLCVCFETPGMDCGYPNSQPVQPEEALQRLREGDAWAALAVSGHDTHELTTWAMRLRHQPSGWLPGVVALLPDVAAPGALAALRAGVDAVLLQGSTAPLIRAQLARLRERVAPQPDGWMVLDDTLALQEQTRQLRVGTQSVELAPQLFHLLWSLAAQRGHVMSPQALRLAMDIPARAHPDTVHTAVGRLRRALRPHGLDARLQTVHGVGYRWAQAEDAGPFATPD</sequence>
<dbReference type="InterPro" id="IPR001867">
    <property type="entry name" value="OmpR/PhoB-type_DNA-bd"/>
</dbReference>
<dbReference type="PROSITE" id="PS51755">
    <property type="entry name" value="OMPR_PHOB"/>
    <property type="match status" value="1"/>
</dbReference>
<evidence type="ECO:0000259" key="2">
    <source>
        <dbReference type="PROSITE" id="PS51755"/>
    </source>
</evidence>
<comment type="caution">
    <text evidence="3">The sequence shown here is derived from an EMBL/GenBank/DDBJ whole genome shotgun (WGS) entry which is preliminary data.</text>
</comment>
<keyword evidence="1" id="KW-0238">DNA-binding</keyword>
<reference evidence="3" key="1">
    <citation type="submission" date="2016-10" db="EMBL/GenBank/DDBJ databases">
        <title>Sequence of Gallionella enrichment culture.</title>
        <authorList>
            <person name="Poehlein A."/>
            <person name="Muehling M."/>
            <person name="Daniel R."/>
        </authorList>
    </citation>
    <scope>NUCLEOTIDE SEQUENCE</scope>
</reference>
<dbReference type="EMBL" id="MLJW01000632">
    <property type="protein sequence ID" value="OIQ84254.1"/>
    <property type="molecule type" value="Genomic_DNA"/>
</dbReference>
<evidence type="ECO:0000313" key="3">
    <source>
        <dbReference type="EMBL" id="OIQ84254.1"/>
    </source>
</evidence>
<name>A0A1J5QL71_9ZZZZ</name>
<dbReference type="InterPro" id="IPR016032">
    <property type="entry name" value="Sig_transdc_resp-reg_C-effctor"/>
</dbReference>
<dbReference type="SMART" id="SM00862">
    <property type="entry name" value="Trans_reg_C"/>
    <property type="match status" value="1"/>
</dbReference>
<protein>
    <submittedName>
        <fullName evidence="3">Response regulator ArlR</fullName>
    </submittedName>
</protein>
<dbReference type="SUPFAM" id="SSF46894">
    <property type="entry name" value="C-terminal effector domain of the bipartite response regulators"/>
    <property type="match status" value="1"/>
</dbReference>
<feature type="domain" description="OmpR/PhoB-type" evidence="2">
    <location>
        <begin position="124"/>
        <end position="222"/>
    </location>
</feature>